<gene>
    <name evidence="29" type="ORF">Sant_1279</name>
</gene>
<keyword evidence="25" id="KW-1133">Transmembrane helix</keyword>
<reference evidence="29 30" key="1">
    <citation type="journal article" date="2014" name="Genome Biol. Evol.">
        <title>Genome degeneration and adaptation in a nascent stage of symbiosis.</title>
        <authorList>
            <person name="Oakeson K.F."/>
            <person name="Gil R."/>
            <person name="Clayton A.L."/>
            <person name="Dunn D.M."/>
            <person name="von Niederhausern A.C."/>
            <person name="Hamil C."/>
            <person name="Aoyagi A."/>
            <person name="Duval B."/>
            <person name="Baca A."/>
            <person name="Silva F.J."/>
            <person name="Vallier A."/>
            <person name="Jackson D.G."/>
            <person name="Latorre A."/>
            <person name="Weiss R.B."/>
            <person name="Heddi A."/>
            <person name="Moya A."/>
            <person name="Dale C."/>
        </authorList>
    </citation>
    <scope>NUCLEOTIDE SEQUENCE [LARGE SCALE GENOMIC DNA]</scope>
    <source>
        <strain evidence="29 30">HS1</strain>
    </source>
</reference>
<feature type="domain" description="Bifunctional transglycosylase second" evidence="28">
    <location>
        <begin position="78"/>
        <end position="152"/>
    </location>
</feature>
<evidence type="ECO:0000313" key="29">
    <source>
        <dbReference type="EMBL" id="AHF76341.1"/>
    </source>
</evidence>
<evidence type="ECO:0000256" key="3">
    <source>
        <dbReference type="ARBA" id="ARBA00004752"/>
    </source>
</evidence>
<keyword evidence="15 25" id="KW-0472">Membrane</keyword>
<evidence type="ECO:0000256" key="9">
    <source>
        <dbReference type="ARBA" id="ARBA00022670"/>
    </source>
</evidence>
<keyword evidence="13 23" id="KW-0133">Cell shape</keyword>
<dbReference type="GO" id="GO:0009252">
    <property type="term" value="P:peptidoglycan biosynthetic process"/>
    <property type="evidence" value="ECO:0007669"/>
    <property type="project" value="UniProtKB-UniRule"/>
</dbReference>
<sequence>MEELKATESIGSKRKNNNKKKQTFFKKALLVLTCLMALALIYLFDLAKDIDNKINEKMRYGFWDLPAQVYGKSYTFTVGDKLSQEKLTRILQGARYRNTRALHSPGDFSVEGNQVYIYLRQFSYPNAISEEKKVEMTFAAGTITQIVDVELNSTLDEMTIEPRLIDVIYSPSDEQRIFLSLKYFPDDMVKMLITTEDKDFHHHYGVNPLSVARAFYNNIRAGRRAQGGSTITQQVIKNMFLSHDRTIRRKLIEAFMAVILELKFSKSKILELYLNEIYLGQNGSYGIFGFPLASIHYFGRQVNELSLEQQALLIGMAKGASLYNPWSKPAVAKARRDLVLKLAKDNRVITHKDYAASIAKELNVQAKGAVFTKHPAFMKMLKEEIRHSNAIAMSDLSGAKIFSTLDPVSQEDAEQVILTMMPMLEKKTGIEDLQSAMLVVDRKKGHLLAVIGDKNVDYNGFNRASDSKRQVGSLIKPAVYLAALSHPHYFGLNTLVEDEPINVDLGQKKSWSPRNPTRTYQGSVMLMDALAHSINVATVNIGMSVGIDKVAETLRLIGIPEPRIQKNPSMLLGTLDMAPVELTEAIQTIANLGKHTGIHSLLSIQDKDGEVIYQRTENTEQVVPQQAAWLTLYAMQESVRAGTSRKLGTGFKNDDLAGKTGSSSGLRDSWFSGIDDNKVVLTWIGRDNNQTTKLWGASGSLVLTKEFLKINGVKKLQMTNPEDIYLVDVSSRGDILCNSEALAQQESASSKRQIPIWGKDMTTICHTLPQFLPVSTNKAYAHEVLDSLF</sequence>
<name>W0HR70_9GAMM</name>
<comment type="similarity">
    <text evidence="4 23">In the C-terminal section; belongs to the transpeptidase family.</text>
</comment>
<keyword evidence="14 23" id="KW-0573">Peptidoglycan synthesis</keyword>
<evidence type="ECO:0000256" key="24">
    <source>
        <dbReference type="PIRSR" id="PIRSR002799-1"/>
    </source>
</evidence>
<dbReference type="EMBL" id="CP006569">
    <property type="protein sequence ID" value="AHF76341.1"/>
    <property type="molecule type" value="Genomic_DNA"/>
</dbReference>
<evidence type="ECO:0000256" key="10">
    <source>
        <dbReference type="ARBA" id="ARBA00022676"/>
    </source>
</evidence>
<dbReference type="InterPro" id="IPR012338">
    <property type="entry name" value="Beta-lactam/transpept-like"/>
</dbReference>
<dbReference type="PANTHER" id="PTHR32282:SF11">
    <property type="entry name" value="PENICILLIN-BINDING PROTEIN 1B"/>
    <property type="match status" value="1"/>
</dbReference>
<evidence type="ECO:0000256" key="11">
    <source>
        <dbReference type="ARBA" id="ARBA00022679"/>
    </source>
</evidence>
<dbReference type="GO" id="GO:0030288">
    <property type="term" value="C:outer membrane-bounded periplasmic space"/>
    <property type="evidence" value="ECO:0007669"/>
    <property type="project" value="TreeGrafter"/>
</dbReference>
<dbReference type="GO" id="GO:0006508">
    <property type="term" value="P:proteolysis"/>
    <property type="evidence" value="ECO:0007669"/>
    <property type="project" value="UniProtKB-KW"/>
</dbReference>
<dbReference type="KEGG" id="sod:Sant_1279"/>
<keyword evidence="16" id="KW-0046">Antibiotic resistance</keyword>
<dbReference type="GO" id="GO:0008360">
    <property type="term" value="P:regulation of cell shape"/>
    <property type="evidence" value="ECO:0007669"/>
    <property type="project" value="UniProtKB-UniRule"/>
</dbReference>
<evidence type="ECO:0000256" key="6">
    <source>
        <dbReference type="ARBA" id="ARBA00018637"/>
    </source>
</evidence>
<dbReference type="AlphaFoldDB" id="W0HR70"/>
<dbReference type="InterPro" id="IPR036950">
    <property type="entry name" value="PBP_transglycosylase"/>
</dbReference>
<evidence type="ECO:0000256" key="20">
    <source>
        <dbReference type="ARBA" id="ARBA00034000"/>
    </source>
</evidence>
<evidence type="ECO:0000256" key="17">
    <source>
        <dbReference type="ARBA" id="ARBA00023268"/>
    </source>
</evidence>
<dbReference type="GO" id="GO:0008658">
    <property type="term" value="F:penicillin binding"/>
    <property type="evidence" value="ECO:0007669"/>
    <property type="project" value="UniProtKB-UniRule"/>
</dbReference>
<evidence type="ECO:0000256" key="23">
    <source>
        <dbReference type="PIRNR" id="PIRNR002799"/>
    </source>
</evidence>
<keyword evidence="7" id="KW-1003">Cell membrane</keyword>
<dbReference type="Gene3D" id="1.10.3810.10">
    <property type="entry name" value="Biosynthetic peptidoglycan transglycosylase-like"/>
    <property type="match status" value="1"/>
</dbReference>
<dbReference type="Gene3D" id="3.40.710.10">
    <property type="entry name" value="DD-peptidase/beta-lactamase superfamily"/>
    <property type="match status" value="1"/>
</dbReference>
<dbReference type="InterPro" id="IPR028166">
    <property type="entry name" value="UB2H"/>
</dbReference>
<dbReference type="Pfam" id="PF00912">
    <property type="entry name" value="Transgly"/>
    <property type="match status" value="1"/>
</dbReference>
<dbReference type="GO" id="GO:0005886">
    <property type="term" value="C:plasma membrane"/>
    <property type="evidence" value="ECO:0007669"/>
    <property type="project" value="UniProtKB-SubCell"/>
</dbReference>
<dbReference type="InterPro" id="IPR001264">
    <property type="entry name" value="Glyco_trans_51"/>
</dbReference>
<feature type="domain" description="Penicillin-binding protein transpeptidase" evidence="26">
    <location>
        <begin position="437"/>
        <end position="675"/>
    </location>
</feature>
<evidence type="ECO:0000256" key="22">
    <source>
        <dbReference type="NCBIfam" id="TIGR02071"/>
    </source>
</evidence>
<keyword evidence="30" id="KW-1185">Reference proteome</keyword>
<dbReference type="GO" id="GO:0008955">
    <property type="term" value="F:peptidoglycan glycosyltransferase activity"/>
    <property type="evidence" value="ECO:0007669"/>
    <property type="project" value="UniProtKB-UniRule"/>
</dbReference>
<dbReference type="UniPathway" id="UPA00219"/>
<dbReference type="PANTHER" id="PTHR32282">
    <property type="entry name" value="BINDING PROTEIN TRANSPEPTIDASE, PUTATIVE-RELATED"/>
    <property type="match status" value="1"/>
</dbReference>
<dbReference type="InterPro" id="IPR023346">
    <property type="entry name" value="Lysozyme-like_dom_sf"/>
</dbReference>
<keyword evidence="8" id="KW-0121">Carboxypeptidase</keyword>
<evidence type="ECO:0000256" key="7">
    <source>
        <dbReference type="ARBA" id="ARBA00022475"/>
    </source>
</evidence>
<feature type="active site" description="Acyl-ester intermediate; for transpeptidase activity" evidence="24">
    <location>
        <position position="473"/>
    </location>
</feature>
<keyword evidence="12" id="KW-0378">Hydrolase</keyword>
<keyword evidence="9" id="KW-0645">Protease</keyword>
<evidence type="ECO:0000313" key="30">
    <source>
        <dbReference type="Proteomes" id="UP000019028"/>
    </source>
</evidence>
<evidence type="ECO:0000256" key="12">
    <source>
        <dbReference type="ARBA" id="ARBA00022801"/>
    </source>
</evidence>
<dbReference type="InterPro" id="IPR001460">
    <property type="entry name" value="PCN-bd_Tpept"/>
</dbReference>
<dbReference type="OrthoDB" id="9766909at2"/>
<evidence type="ECO:0000256" key="2">
    <source>
        <dbReference type="ARBA" id="ARBA00004236"/>
    </source>
</evidence>
<evidence type="ECO:0000256" key="16">
    <source>
        <dbReference type="ARBA" id="ARBA00023251"/>
    </source>
</evidence>
<evidence type="ECO:0000256" key="19">
    <source>
        <dbReference type="ARBA" id="ARBA00032454"/>
    </source>
</evidence>
<keyword evidence="17" id="KW-0511">Multifunctional enzyme</keyword>
<evidence type="ECO:0000256" key="4">
    <source>
        <dbReference type="ARBA" id="ARBA00007090"/>
    </source>
</evidence>
<dbReference type="PIRSF" id="PIRSF002799">
    <property type="entry name" value="PBP_1b"/>
    <property type="match status" value="1"/>
</dbReference>
<evidence type="ECO:0000256" key="15">
    <source>
        <dbReference type="ARBA" id="ARBA00023136"/>
    </source>
</evidence>
<dbReference type="GO" id="GO:0009274">
    <property type="term" value="C:peptidoglycan-based cell wall"/>
    <property type="evidence" value="ECO:0007669"/>
    <property type="project" value="UniProtKB-UniRule"/>
</dbReference>
<dbReference type="GO" id="GO:0009002">
    <property type="term" value="F:serine-type D-Ala-D-Ala carboxypeptidase activity"/>
    <property type="evidence" value="ECO:0007669"/>
    <property type="project" value="UniProtKB-EC"/>
</dbReference>
<evidence type="ECO:0000256" key="1">
    <source>
        <dbReference type="ARBA" id="ARBA00002624"/>
    </source>
</evidence>
<dbReference type="Pfam" id="PF14814">
    <property type="entry name" value="UB2H"/>
    <property type="match status" value="1"/>
</dbReference>
<evidence type="ECO:0000256" key="21">
    <source>
        <dbReference type="ARBA" id="ARBA00049902"/>
    </source>
</evidence>
<keyword evidence="10 23" id="KW-0328">Glycosyltransferase</keyword>
<dbReference type="HOGENOM" id="CLU_006354_2_7_6"/>
<dbReference type="GO" id="GO:0071555">
    <property type="term" value="P:cell wall organization"/>
    <property type="evidence" value="ECO:0007669"/>
    <property type="project" value="UniProtKB-UniRule"/>
</dbReference>
<evidence type="ECO:0000256" key="14">
    <source>
        <dbReference type="ARBA" id="ARBA00022984"/>
    </source>
</evidence>
<organism evidence="29 30">
    <name type="scientific">Sodalis praecaptivus</name>
    <dbReference type="NCBI Taxonomy" id="1239307"/>
    <lineage>
        <taxon>Bacteria</taxon>
        <taxon>Pseudomonadati</taxon>
        <taxon>Pseudomonadota</taxon>
        <taxon>Gammaproteobacteria</taxon>
        <taxon>Enterobacterales</taxon>
        <taxon>Bruguierivoracaceae</taxon>
        <taxon>Sodalis</taxon>
    </lineage>
</organism>
<dbReference type="InterPro" id="IPR011813">
    <property type="entry name" value="PBP_1b"/>
</dbReference>
<dbReference type="NCBIfam" id="TIGR02071">
    <property type="entry name" value="PBP_1b"/>
    <property type="match status" value="1"/>
</dbReference>
<proteinExistence type="inferred from homology"/>
<keyword evidence="11 23" id="KW-0808">Transferase</keyword>
<dbReference type="Gene3D" id="3.30.2060.10">
    <property type="entry name" value="Penicillin-binding protein 1b domain"/>
    <property type="match status" value="1"/>
</dbReference>
<keyword evidence="18 23" id="KW-0961">Cell wall biogenesis/degradation</keyword>
<dbReference type="SUPFAM" id="SSF53955">
    <property type="entry name" value="Lysozyme-like"/>
    <property type="match status" value="1"/>
</dbReference>
<keyword evidence="25" id="KW-0812">Transmembrane</keyword>
<evidence type="ECO:0000259" key="27">
    <source>
        <dbReference type="Pfam" id="PF00912"/>
    </source>
</evidence>
<evidence type="ECO:0000256" key="18">
    <source>
        <dbReference type="ARBA" id="ARBA00023316"/>
    </source>
</evidence>
<dbReference type="Proteomes" id="UP000019028">
    <property type="component" value="Chromosome"/>
</dbReference>
<dbReference type="Pfam" id="PF00905">
    <property type="entry name" value="Transpeptidase"/>
    <property type="match status" value="1"/>
</dbReference>
<comment type="catalytic activity">
    <reaction evidence="21">
        <text>[GlcNAc-(1-&gt;4)-Mur2Ac(oyl-L-Ala-gamma-D-Glu-L-Lys-D-Ala-D-Ala)](n)-di-trans,octa-cis-undecaprenyl diphosphate + beta-D-GlcNAc-(1-&gt;4)-Mur2Ac(oyl-L-Ala-gamma-D-Glu-L-Lys-D-Ala-D-Ala)-di-trans,octa-cis-undecaprenyl diphosphate = [GlcNAc-(1-&gt;4)-Mur2Ac(oyl-L-Ala-gamma-D-Glu-L-Lys-D-Ala-D-Ala)](n+1)-di-trans,octa-cis-undecaprenyl diphosphate + di-trans,octa-cis-undecaprenyl diphosphate + H(+)</text>
        <dbReference type="Rhea" id="RHEA:23708"/>
        <dbReference type="Rhea" id="RHEA-COMP:9602"/>
        <dbReference type="Rhea" id="RHEA-COMP:9603"/>
        <dbReference type="ChEBI" id="CHEBI:15378"/>
        <dbReference type="ChEBI" id="CHEBI:58405"/>
        <dbReference type="ChEBI" id="CHEBI:60033"/>
        <dbReference type="ChEBI" id="CHEBI:78435"/>
        <dbReference type="EC" id="2.4.99.28"/>
    </reaction>
</comment>
<comment type="catalytic activity">
    <reaction evidence="20">
        <text>Preferential cleavage: (Ac)2-L-Lys-D-Ala-|-D-Ala. Also transpeptidation of peptidyl-alanyl moieties that are N-acyl substituents of D-alanine.</text>
        <dbReference type="EC" id="3.4.16.4"/>
    </reaction>
</comment>
<comment type="pathway">
    <text evidence="3 23">Cell wall biogenesis; peptidoglycan biosynthesis.</text>
</comment>
<dbReference type="InterPro" id="IPR050396">
    <property type="entry name" value="Glycosyltr_51/Transpeptidase"/>
</dbReference>
<protein>
    <recommendedName>
        <fullName evidence="6 22">Penicillin-binding protein 1B</fullName>
        <shortName evidence="23">PBP-1b</shortName>
        <shortName evidence="23">PBP1b</shortName>
    </recommendedName>
    <alternativeName>
        <fullName evidence="19 23">Murein polymerase</fullName>
    </alternativeName>
</protein>
<comment type="subcellular location">
    <subcellularLocation>
        <location evidence="2">Cell membrane</location>
    </subcellularLocation>
</comment>
<comment type="similarity">
    <text evidence="5 23">In the N-terminal section; belongs to the glycosyltransferase 51 family.</text>
</comment>
<evidence type="ECO:0000259" key="28">
    <source>
        <dbReference type="Pfam" id="PF14814"/>
    </source>
</evidence>
<accession>W0HR70</accession>
<dbReference type="SUPFAM" id="SSF56601">
    <property type="entry name" value="beta-lactamase/transpeptidase-like"/>
    <property type="match status" value="1"/>
</dbReference>
<evidence type="ECO:0000256" key="5">
    <source>
        <dbReference type="ARBA" id="ARBA00007739"/>
    </source>
</evidence>
<feature type="domain" description="Glycosyl transferase family 51" evidence="27">
    <location>
        <begin position="172"/>
        <end position="341"/>
    </location>
</feature>
<dbReference type="PATRIC" id="fig|1239307.3.peg.1376"/>
<evidence type="ECO:0000259" key="26">
    <source>
        <dbReference type="Pfam" id="PF00905"/>
    </source>
</evidence>
<dbReference type="RefSeq" id="WP_025421475.1">
    <property type="nucleotide sequence ID" value="NZ_CP006569.1"/>
</dbReference>
<evidence type="ECO:0000256" key="8">
    <source>
        <dbReference type="ARBA" id="ARBA00022645"/>
    </source>
</evidence>
<feature type="active site" description="Proton donor; for transglycosylase activity" evidence="24">
    <location>
        <position position="196"/>
    </location>
</feature>
<dbReference type="GO" id="GO:0046677">
    <property type="term" value="P:response to antibiotic"/>
    <property type="evidence" value="ECO:0007669"/>
    <property type="project" value="UniProtKB-UniRule"/>
</dbReference>
<evidence type="ECO:0000256" key="13">
    <source>
        <dbReference type="ARBA" id="ARBA00022960"/>
    </source>
</evidence>
<comment type="function">
    <text evidence="1 23">Cell wall formation. Synthesis of cross-linked peptidoglycan from the lipid intermediates. The enzyme has a penicillin-insensitive transglycosylase N-terminal domain (formation of linear glycan strands) and a penicillin-sensitive transpeptidase C-terminal domain (cross-linking of the peptide subunits).</text>
</comment>
<evidence type="ECO:0000256" key="25">
    <source>
        <dbReference type="SAM" id="Phobius"/>
    </source>
</evidence>
<feature type="transmembrane region" description="Helical" evidence="25">
    <location>
        <begin position="24"/>
        <end position="44"/>
    </location>
</feature>